<dbReference type="Proteomes" id="UP000327108">
    <property type="component" value="Unassembled WGS sequence"/>
</dbReference>
<dbReference type="EMBL" id="VYXQ01000025">
    <property type="protein sequence ID" value="KAA9361438.1"/>
    <property type="molecule type" value="Genomic_DNA"/>
</dbReference>
<dbReference type="RefSeq" id="WP_151095316.1">
    <property type="nucleotide sequence ID" value="NZ_VYXQ01000025.1"/>
</dbReference>
<protein>
    <submittedName>
        <fullName evidence="1">Uncharacterized protein</fullName>
    </submittedName>
</protein>
<name>A0A5N1JUF9_9HYPH</name>
<reference evidence="1 2" key="1">
    <citation type="submission" date="2019-09" db="EMBL/GenBank/DDBJ databases">
        <title>Biological control of the noxious weed angled onion (Allium triquetrum) thwarted by endophytic bacteria in Victoria, Australia.</title>
        <authorList>
            <person name="Tehranchian P."/>
            <person name="Adair R.J."/>
            <person name="Van T.H."/>
            <person name="Morrison P.D."/>
            <person name="Williams H."/>
            <person name="Lawrie A.C."/>
        </authorList>
    </citation>
    <scope>NUCLEOTIDE SEQUENCE [LARGE SCALE GENOMIC DNA]</scope>
    <source>
        <strain evidence="1 2">RPTAtOch1</strain>
    </source>
</reference>
<evidence type="ECO:0000313" key="2">
    <source>
        <dbReference type="Proteomes" id="UP000327108"/>
    </source>
</evidence>
<proteinExistence type="predicted"/>
<gene>
    <name evidence="1" type="ORF">F3W84_20280</name>
</gene>
<organism evidence="1 2">
    <name type="scientific">Ochrobactrum quorumnocens</name>
    <dbReference type="NCBI Taxonomy" id="271865"/>
    <lineage>
        <taxon>Bacteria</taxon>
        <taxon>Pseudomonadati</taxon>
        <taxon>Pseudomonadota</taxon>
        <taxon>Alphaproteobacteria</taxon>
        <taxon>Hyphomicrobiales</taxon>
        <taxon>Brucellaceae</taxon>
        <taxon>Brucella/Ochrobactrum group</taxon>
        <taxon>Ochrobactrum</taxon>
    </lineage>
</organism>
<comment type="caution">
    <text evidence="1">The sequence shown here is derived from an EMBL/GenBank/DDBJ whole genome shotgun (WGS) entry which is preliminary data.</text>
</comment>
<dbReference type="AlphaFoldDB" id="A0A5N1JUF9"/>
<accession>A0A5N1JUF9</accession>
<sequence length="207" mass="24101">MQRWIGLDSMDRSYLVRHEVGPHVVDVPYGYMTGRATPERVNCTPRRSKIEFAFWMPDQRPPVADMWHHANFRMQEPGRDKPGANEYIVKVLGAWYVDPKSSENGSPAVRFPNMLKNYQTEEKYGLKHIQNGRDNEDAYGSVSDQRFNITLNCSHRTEYIINPSCKAYLYFTDTRIESVILFPSDALSEWGQIKDAVYKLLMQWRAS</sequence>
<evidence type="ECO:0000313" key="1">
    <source>
        <dbReference type="EMBL" id="KAA9361438.1"/>
    </source>
</evidence>
<keyword evidence="2" id="KW-1185">Reference proteome</keyword>